<reference evidence="2 3" key="1">
    <citation type="journal article" date="2014" name="PLoS ONE">
        <title>Genome Information of Methylobacterium oryzae, a Plant-Probiotic Methylotroph in the Phyllosphere.</title>
        <authorList>
            <person name="Kwak M.J."/>
            <person name="Jeong H."/>
            <person name="Madhaiyan M."/>
            <person name="Lee Y."/>
            <person name="Sa T.M."/>
            <person name="Oh T.K."/>
            <person name="Kim J.F."/>
        </authorList>
    </citation>
    <scope>NUCLEOTIDE SEQUENCE [LARGE SCALE GENOMIC DNA]</scope>
    <source>
        <strain evidence="2 3">CBMB20</strain>
    </source>
</reference>
<dbReference type="STRING" id="693986.MOC_2882"/>
<accession>A0A089NTA1</accession>
<keyword evidence="3" id="KW-1185">Reference proteome</keyword>
<evidence type="ECO:0000313" key="2">
    <source>
        <dbReference type="EMBL" id="AIQ90637.1"/>
    </source>
</evidence>
<gene>
    <name evidence="2" type="ORF">MOC_2882</name>
</gene>
<dbReference type="AlphaFoldDB" id="A0A089NTA1"/>
<proteinExistence type="predicted"/>
<organism evidence="2 3">
    <name type="scientific">Methylobacterium oryzae CBMB20</name>
    <dbReference type="NCBI Taxonomy" id="693986"/>
    <lineage>
        <taxon>Bacteria</taxon>
        <taxon>Pseudomonadati</taxon>
        <taxon>Pseudomonadota</taxon>
        <taxon>Alphaproteobacteria</taxon>
        <taxon>Hyphomicrobiales</taxon>
        <taxon>Methylobacteriaceae</taxon>
        <taxon>Methylobacterium</taxon>
    </lineage>
</organism>
<dbReference type="Proteomes" id="UP000029492">
    <property type="component" value="Chromosome"/>
</dbReference>
<dbReference type="EMBL" id="CP003811">
    <property type="protein sequence ID" value="AIQ90637.1"/>
    <property type="molecule type" value="Genomic_DNA"/>
</dbReference>
<feature type="compositionally biased region" description="Gly residues" evidence="1">
    <location>
        <begin position="38"/>
        <end position="52"/>
    </location>
</feature>
<evidence type="ECO:0000313" key="3">
    <source>
        <dbReference type="Proteomes" id="UP000029492"/>
    </source>
</evidence>
<dbReference type="KEGG" id="mor:MOC_2882"/>
<name>A0A089NTA1_9HYPH</name>
<dbReference type="HOGENOM" id="CLU_2494336_0_0_5"/>
<evidence type="ECO:0000256" key="1">
    <source>
        <dbReference type="SAM" id="MobiDB-lite"/>
    </source>
</evidence>
<feature type="region of interest" description="Disordered" evidence="1">
    <location>
        <begin position="29"/>
        <end position="53"/>
    </location>
</feature>
<sequence>MPPIRAHGRAHRTPWLTIDVLRRQAGALPARPEWKGARGAGSRGAGSRGLGASGSRAALRGYGMIAQRDGTCRPARDAWFVGVGAD</sequence>
<protein>
    <submittedName>
        <fullName evidence="2">Protein of unassigned function</fullName>
    </submittedName>
</protein>